<feature type="compositionally biased region" description="Low complexity" evidence="1">
    <location>
        <begin position="299"/>
        <end position="311"/>
    </location>
</feature>
<feature type="compositionally biased region" description="Polar residues" evidence="1">
    <location>
        <begin position="228"/>
        <end position="238"/>
    </location>
</feature>
<dbReference type="Proteomes" id="UP000005239">
    <property type="component" value="Unassembled WGS sequence"/>
</dbReference>
<accession>A0A2A6BZ38</accession>
<dbReference type="CDD" id="cd00060">
    <property type="entry name" value="FHA"/>
    <property type="match status" value="1"/>
</dbReference>
<dbReference type="EnsemblMetazoa" id="PPA39956.1">
    <property type="protein sequence ID" value="PPA39956.1"/>
    <property type="gene ID" value="WBGene00278325"/>
</dbReference>
<feature type="region of interest" description="Disordered" evidence="1">
    <location>
        <begin position="356"/>
        <end position="375"/>
    </location>
</feature>
<gene>
    <name evidence="2" type="primary">WBGene00278325</name>
</gene>
<dbReference type="Gene3D" id="2.60.200.20">
    <property type="match status" value="1"/>
</dbReference>
<dbReference type="SMART" id="SM00240">
    <property type="entry name" value="FHA"/>
    <property type="match status" value="1"/>
</dbReference>
<dbReference type="OrthoDB" id="5811052at2759"/>
<evidence type="ECO:0000313" key="2">
    <source>
        <dbReference type="EnsemblMetazoa" id="PPA39956.1"/>
    </source>
</evidence>
<accession>A0A8R1UT38</accession>
<reference evidence="3" key="1">
    <citation type="journal article" date="2008" name="Nat. Genet.">
        <title>The Pristionchus pacificus genome provides a unique perspective on nematode lifestyle and parasitism.</title>
        <authorList>
            <person name="Dieterich C."/>
            <person name="Clifton S.W."/>
            <person name="Schuster L.N."/>
            <person name="Chinwalla A."/>
            <person name="Delehaunty K."/>
            <person name="Dinkelacker I."/>
            <person name="Fulton L."/>
            <person name="Fulton R."/>
            <person name="Godfrey J."/>
            <person name="Minx P."/>
            <person name="Mitreva M."/>
            <person name="Roeseler W."/>
            <person name="Tian H."/>
            <person name="Witte H."/>
            <person name="Yang S.P."/>
            <person name="Wilson R.K."/>
            <person name="Sommer R.J."/>
        </authorList>
    </citation>
    <scope>NUCLEOTIDE SEQUENCE [LARGE SCALE GENOMIC DNA]</scope>
    <source>
        <strain evidence="3">PS312</strain>
    </source>
</reference>
<feature type="region of interest" description="Disordered" evidence="1">
    <location>
        <begin position="297"/>
        <end position="321"/>
    </location>
</feature>
<proteinExistence type="predicted"/>
<protein>
    <submittedName>
        <fullName evidence="2">FHA domain-containing protein</fullName>
    </submittedName>
</protein>
<evidence type="ECO:0000313" key="3">
    <source>
        <dbReference type="Proteomes" id="UP000005239"/>
    </source>
</evidence>
<name>A0A2A6BZ38_PRIPA</name>
<dbReference type="InterPro" id="IPR000253">
    <property type="entry name" value="FHA_dom"/>
</dbReference>
<reference evidence="2" key="2">
    <citation type="submission" date="2022-06" db="UniProtKB">
        <authorList>
            <consortium name="EnsemblMetazoa"/>
        </authorList>
    </citation>
    <scope>IDENTIFICATION</scope>
    <source>
        <strain evidence="2">PS312</strain>
    </source>
</reference>
<feature type="compositionally biased region" description="Low complexity" evidence="1">
    <location>
        <begin position="152"/>
        <end position="167"/>
    </location>
</feature>
<dbReference type="SUPFAM" id="SSF49879">
    <property type="entry name" value="SMAD/FHA domain"/>
    <property type="match status" value="1"/>
</dbReference>
<feature type="region of interest" description="Disordered" evidence="1">
    <location>
        <begin position="204"/>
        <end position="265"/>
    </location>
</feature>
<evidence type="ECO:0000256" key="1">
    <source>
        <dbReference type="SAM" id="MobiDB-lite"/>
    </source>
</evidence>
<dbReference type="Pfam" id="PF00498">
    <property type="entry name" value="FHA"/>
    <property type="match status" value="1"/>
</dbReference>
<keyword evidence="3" id="KW-1185">Reference proteome</keyword>
<dbReference type="InterPro" id="IPR008984">
    <property type="entry name" value="SMAD_FHA_dom_sf"/>
</dbReference>
<dbReference type="AlphaFoldDB" id="A0A2A6BZ38"/>
<dbReference type="PROSITE" id="PS50006">
    <property type="entry name" value="FHA_DOMAIN"/>
    <property type="match status" value="1"/>
</dbReference>
<organism evidence="2 3">
    <name type="scientific">Pristionchus pacificus</name>
    <name type="common">Parasitic nematode worm</name>
    <dbReference type="NCBI Taxonomy" id="54126"/>
    <lineage>
        <taxon>Eukaryota</taxon>
        <taxon>Metazoa</taxon>
        <taxon>Ecdysozoa</taxon>
        <taxon>Nematoda</taxon>
        <taxon>Chromadorea</taxon>
        <taxon>Rhabditida</taxon>
        <taxon>Rhabditina</taxon>
        <taxon>Diplogasteromorpha</taxon>
        <taxon>Diplogasteroidea</taxon>
        <taxon>Neodiplogasteridae</taxon>
        <taxon>Pristionchus</taxon>
    </lineage>
</organism>
<sequence>MFRLVRATSRDITICAIDSSNTKAKIGRDPKTCTVQLGTKAVAVSREHADLNWNSGGVTLVDTSSFGTLVDGEKIIKSSKLLRGGERLKIGQEEFILEKIEEVRKETPRIQPLQQSNPTAKTSIASYFTKKSNVLQEESQAADVSIRKILATETPSESQESQKEPSQLIRKPVRGRAKRVNPLFDFDEEDEATMDIAKGRLLATETPSDSVPSPKETAPIAPPPVRSPQPNAVTQPNGTVEKRRKVSLFSKPSQRQKTHGMSKPAEDDEIIEVEMDVSPSNEGAISLLDDGFVRPIVPPSRSRTTTPSHSTAGPSSKGRIVNRRDIDSMNISDDHLGVNASSIPTQVIPPVRKPVISSEIDGGFPSEPPRKKTKSLFEDYKKQQKKKESNKPKEKSLLDEDGIGEINIRYDDIRYDYAVAPKPMIGDRAYSSMDNLRAMEQMGKDAEARLNKKLGLDRMDQGEIQMPSVEELTSILCSSHTEDKVEEEKEGEVERVGHETLDDEIKSQLVTFCDSLVVSQPSFDSIASDNPSQGKGFKKFKKAKQGRFASQSAGYSGIIGGSDLVDFRQIQI</sequence>
<feature type="region of interest" description="Disordered" evidence="1">
    <location>
        <begin position="152"/>
        <end position="174"/>
    </location>
</feature>